<feature type="compositionally biased region" description="Basic and acidic residues" evidence="1">
    <location>
        <begin position="746"/>
        <end position="755"/>
    </location>
</feature>
<feature type="compositionally biased region" description="Basic and acidic residues" evidence="1">
    <location>
        <begin position="962"/>
        <end position="981"/>
    </location>
</feature>
<protein>
    <submittedName>
        <fullName evidence="2">Uncharacterized protein</fullName>
    </submittedName>
</protein>
<feature type="compositionally biased region" description="Pro residues" evidence="1">
    <location>
        <begin position="507"/>
        <end position="516"/>
    </location>
</feature>
<feature type="compositionally biased region" description="Basic and acidic residues" evidence="1">
    <location>
        <begin position="761"/>
        <end position="790"/>
    </location>
</feature>
<evidence type="ECO:0000256" key="1">
    <source>
        <dbReference type="SAM" id="MobiDB-lite"/>
    </source>
</evidence>
<feature type="compositionally biased region" description="Basic and acidic residues" evidence="1">
    <location>
        <begin position="871"/>
        <end position="885"/>
    </location>
</feature>
<accession>A0A0L0N584</accession>
<feature type="compositionally biased region" description="Basic and acidic residues" evidence="1">
    <location>
        <begin position="843"/>
        <end position="860"/>
    </location>
</feature>
<dbReference type="STRING" id="1163406.A0A0L0N584"/>
<dbReference type="EMBL" id="LFRF01000020">
    <property type="protein sequence ID" value="KND89174.1"/>
    <property type="molecule type" value="Genomic_DNA"/>
</dbReference>
<feature type="compositionally biased region" description="Polar residues" evidence="1">
    <location>
        <begin position="32"/>
        <end position="68"/>
    </location>
</feature>
<comment type="caution">
    <text evidence="2">The sequence shown here is derived from an EMBL/GenBank/DDBJ whole genome shotgun (WGS) entry which is preliminary data.</text>
</comment>
<feature type="non-terminal residue" evidence="2">
    <location>
        <position position="1153"/>
    </location>
</feature>
<feature type="region of interest" description="Disordered" evidence="1">
    <location>
        <begin position="131"/>
        <end position="240"/>
    </location>
</feature>
<dbReference type="AlphaFoldDB" id="A0A0L0N584"/>
<sequence>MVSFFGLKLGGDRKKSQKAQGKQPQKWDRVDQNTLGEGQFFGQQNFSRPQFPSAPSSSRPGTANSSTIAARRASGWRAVFSNPGMTASMEDLAPPKGLGSGGLRQHASEVNLRTNFGGGSTTSLALPAALGGVGVRPGTPSRPATRKTEWVNPLDVHFGKDTSGSRPGTPSGPAANASKSPLGRFEFGVEARTGAAAEAEAEAETDRGVSDTATDEPNPEELCETAAYPSPPPSDRNSERAFSPVNLALSPVATACSSANPDGRRNAASAIRNVDSAAAAGATSSLPSPAPSASGDRWEAPVIRNVLAKRDTFTFHQPRRPSFAMQFDDEGRGAAARRTRHVEGFSGNFAAFDFGGIAPRPSADGSRGETSLETAGRAGESTETTKEPSIVESRSEGSVRQPDSPEHGIPASASAPSFTTLDRAESAASARQPSGAQPWEAARRPGGPPPAAAGAHPGRVYGPGQAASPPRGFKSRFGAENRSRAPPPRPLRPIQPFASMDRAEPGPRSPYGPPPDEGNYLCGEGAEPPRRPGSRPPSSPFSRLPMEGDFPMSKGLPRGRRPEPPRIPLPPAPSDADDEGGFGLPAWSDFGRAEPRRSAIPAPLSTARTDASLSPAWSSPASAAAPPRLPSPTFPSLAKSISNSSENLARSLELSQLDDYHDPYREPYREPLGSPTLGGTRSAAGLVAEAVVYAVCHGRQHGQAEHAAADLQGHVEDACHGALVAPGRRRHDDEVGRDVHGAQPHDIQHHSREGEAPVARRGRDEAEEHHARYAQRPAEDEHGARAEHGHQPAGDGVGQQRSHADGEEQQGGAQRRVAVRLELQGEEVGAGLADGVGGDGEDERQVEGRAAEEARAEERLAGAGLLDGEEGEQRDGEDERRDDGRGGPAGGVGGREGVGQEEQAGDAETDAEDVEADHAGREGAEQLLPRLRLRLHRHGAALMWGRIRRRRRRRRGGGSRPGQDDVRRRHHQARQDQRDPEDPAPAQQRRQHAAQDQADDEAHGAGGGPEAQRPGARRGAGEVDGDVRLGRRDGEARADALEGPADDERGEGRRQRAHEREEREEVRAEEQHAAVAEHVAAAAAQEEEAPELGSGLAYCHGVGGRGPTVKAYAEMTHCSCAWSVSSCCPIVGRAMVTADRFDTARCSRQPASQ</sequence>
<feature type="compositionally biased region" description="Gly residues" evidence="1">
    <location>
        <begin position="886"/>
        <end position="897"/>
    </location>
</feature>
<dbReference type="OrthoDB" id="5234071at2759"/>
<feature type="region of interest" description="Disordered" evidence="1">
    <location>
        <begin position="1"/>
        <end position="70"/>
    </location>
</feature>
<dbReference type="Proteomes" id="UP000036947">
    <property type="component" value="Unassembled WGS sequence"/>
</dbReference>
<reference evidence="2 3" key="1">
    <citation type="journal article" date="2015" name="BMC Genomics">
        <title>The genome of the truffle-parasite Tolypocladium ophioglossoides and the evolution of antifungal peptaibiotics.</title>
        <authorList>
            <person name="Quandt C.A."/>
            <person name="Bushley K.E."/>
            <person name="Spatafora J.W."/>
        </authorList>
    </citation>
    <scope>NUCLEOTIDE SEQUENCE [LARGE SCALE GENOMIC DNA]</scope>
    <source>
        <strain evidence="2 3">CBS 100239</strain>
    </source>
</reference>
<feature type="region of interest" description="Disordered" evidence="1">
    <location>
        <begin position="829"/>
        <end position="919"/>
    </location>
</feature>
<evidence type="ECO:0000313" key="2">
    <source>
        <dbReference type="EMBL" id="KND89174.1"/>
    </source>
</evidence>
<feature type="region of interest" description="Disordered" evidence="1">
    <location>
        <begin position="946"/>
        <end position="1067"/>
    </location>
</feature>
<name>A0A0L0N584_TOLOC</name>
<feature type="compositionally biased region" description="Basic and acidic residues" evidence="1">
    <location>
        <begin position="730"/>
        <end position="740"/>
    </location>
</feature>
<feature type="compositionally biased region" description="Acidic residues" evidence="1">
    <location>
        <begin position="903"/>
        <end position="915"/>
    </location>
</feature>
<feature type="compositionally biased region" description="Acidic residues" evidence="1">
    <location>
        <begin position="213"/>
        <end position="223"/>
    </location>
</feature>
<evidence type="ECO:0000313" key="3">
    <source>
        <dbReference type="Proteomes" id="UP000036947"/>
    </source>
</evidence>
<feature type="compositionally biased region" description="Basic residues" evidence="1">
    <location>
        <begin position="946"/>
        <end position="957"/>
    </location>
</feature>
<feature type="compositionally biased region" description="Basic and acidic residues" evidence="1">
    <location>
        <begin position="1019"/>
        <end position="1067"/>
    </location>
</feature>
<organism evidence="2 3">
    <name type="scientific">Tolypocladium ophioglossoides (strain CBS 100239)</name>
    <name type="common">Snaketongue truffleclub</name>
    <name type="synonym">Elaphocordyceps ophioglossoides</name>
    <dbReference type="NCBI Taxonomy" id="1163406"/>
    <lineage>
        <taxon>Eukaryota</taxon>
        <taxon>Fungi</taxon>
        <taxon>Dikarya</taxon>
        <taxon>Ascomycota</taxon>
        <taxon>Pezizomycotina</taxon>
        <taxon>Sordariomycetes</taxon>
        <taxon>Hypocreomycetidae</taxon>
        <taxon>Hypocreales</taxon>
        <taxon>Ophiocordycipitaceae</taxon>
        <taxon>Tolypocladium</taxon>
    </lineage>
</organism>
<feature type="region of interest" description="Disordered" evidence="1">
    <location>
        <begin position="728"/>
        <end position="814"/>
    </location>
</feature>
<feature type="compositionally biased region" description="Low complexity" evidence="1">
    <location>
        <begin position="611"/>
        <end position="626"/>
    </location>
</feature>
<feature type="region of interest" description="Disordered" evidence="1">
    <location>
        <begin position="351"/>
        <end position="638"/>
    </location>
</feature>
<proteinExistence type="predicted"/>
<gene>
    <name evidence="2" type="ORF">TOPH_06166</name>
</gene>
<keyword evidence="3" id="KW-1185">Reference proteome</keyword>